<feature type="transmembrane region" description="Helical" evidence="1">
    <location>
        <begin position="12"/>
        <end position="32"/>
    </location>
</feature>
<accession>A0A7G5GVL4</accession>
<keyword evidence="3" id="KW-1185">Reference proteome</keyword>
<dbReference type="EMBL" id="CP059732">
    <property type="protein sequence ID" value="QMW02906.1"/>
    <property type="molecule type" value="Genomic_DNA"/>
</dbReference>
<organism evidence="2 3">
    <name type="scientific">Spirosoma foliorum</name>
    <dbReference type="NCBI Taxonomy" id="2710596"/>
    <lineage>
        <taxon>Bacteria</taxon>
        <taxon>Pseudomonadati</taxon>
        <taxon>Bacteroidota</taxon>
        <taxon>Cytophagia</taxon>
        <taxon>Cytophagales</taxon>
        <taxon>Cytophagaceae</taxon>
        <taxon>Spirosoma</taxon>
    </lineage>
</organism>
<keyword evidence="1" id="KW-0812">Transmembrane</keyword>
<dbReference type="RefSeq" id="WP_182460198.1">
    <property type="nucleotide sequence ID" value="NZ_CP059732.1"/>
</dbReference>
<keyword evidence="1" id="KW-0472">Membrane</keyword>
<evidence type="ECO:0000256" key="1">
    <source>
        <dbReference type="SAM" id="Phobius"/>
    </source>
</evidence>
<name>A0A7G5GVL4_9BACT</name>
<gene>
    <name evidence="2" type="ORF">H3H32_34295</name>
</gene>
<evidence type="ECO:0000313" key="3">
    <source>
        <dbReference type="Proteomes" id="UP000515369"/>
    </source>
</evidence>
<evidence type="ECO:0000313" key="2">
    <source>
        <dbReference type="EMBL" id="QMW02906.1"/>
    </source>
</evidence>
<proteinExistence type="predicted"/>
<dbReference type="PANTHER" id="PTHR41913">
    <property type="entry name" value="DUF1684 DOMAIN-CONTAINING PROTEIN"/>
    <property type="match status" value="1"/>
</dbReference>
<keyword evidence="1" id="KW-1133">Transmembrane helix</keyword>
<protein>
    <submittedName>
        <fullName evidence="2">DUF1684 domain-containing protein</fullName>
    </submittedName>
</protein>
<dbReference type="PANTHER" id="PTHR41913:SF1">
    <property type="entry name" value="DUF1684 DOMAIN-CONTAINING PROTEIN"/>
    <property type="match status" value="1"/>
</dbReference>
<sequence>MNYTDSSIKPLNIYSGSFFGLWLLAMFASVGWRTTDEPSYKAQIDEWHQNRLKSLKSESGWLNIAGLFWLKEGDNKVGGDPGNDIAFPSGKAPAQLGSFQLTKGAVLFTPAPEAAVLVDRSTTGTEKPQPVLTTETIFSPESKKAVVLQHGSLRWFIIKRGEKYGVRLRDLESPLLSEFHGINRYPVDESWKVKARLEVPSEPKTIPIMDVLGQISQYPLAGTLVFERGGKTYRLDAAGEGEKLFILFGDPTNTHDTYGAGRFLYAPKAGSDGTTTLDFNQAINPPCAFTTFATCPLPPKQNKLALAITAGEKRYGDH</sequence>
<dbReference type="AlphaFoldDB" id="A0A7G5GVL4"/>
<dbReference type="Pfam" id="PF07920">
    <property type="entry name" value="DUF1684"/>
    <property type="match status" value="1"/>
</dbReference>
<reference evidence="2 3" key="1">
    <citation type="submission" date="2020-07" db="EMBL/GenBank/DDBJ databases">
        <title>Spirosoma foliorum sp. nov., isolated from the leaves on the Nejang mountain Korea, Republic of.</title>
        <authorList>
            <person name="Ho H."/>
            <person name="Lee Y.-J."/>
            <person name="Nurcahyanto D.-A."/>
            <person name="Kim S.-G."/>
        </authorList>
    </citation>
    <scope>NUCLEOTIDE SEQUENCE [LARGE SCALE GENOMIC DNA]</scope>
    <source>
        <strain evidence="2 3">PL0136</strain>
    </source>
</reference>
<dbReference type="InterPro" id="IPR012467">
    <property type="entry name" value="DUF1684"/>
</dbReference>
<dbReference type="Proteomes" id="UP000515369">
    <property type="component" value="Chromosome"/>
</dbReference>
<dbReference type="KEGG" id="sfol:H3H32_34295"/>